<keyword evidence="2" id="KW-1185">Reference proteome</keyword>
<evidence type="ECO:0000313" key="1">
    <source>
        <dbReference type="EMBL" id="OAP43547.1"/>
    </source>
</evidence>
<dbReference type="Proteomes" id="UP000078507">
    <property type="component" value="Unassembled WGS sequence"/>
</dbReference>
<dbReference type="AlphaFoldDB" id="A0A178Y826"/>
<name>A0A178Y826_SINSA</name>
<comment type="caution">
    <text evidence="1">The sequence shown here is derived from an EMBL/GenBank/DDBJ whole genome shotgun (WGS) entry which is preliminary data.</text>
</comment>
<dbReference type="STRING" id="36856.ATB98_24485"/>
<gene>
    <name evidence="1" type="ORF">ATB98_24485</name>
</gene>
<dbReference type="Gene3D" id="3.40.50.1460">
    <property type="match status" value="1"/>
</dbReference>
<protein>
    <recommendedName>
        <fullName evidence="3">Caspase family p20 domain-containing protein</fullName>
    </recommendedName>
</protein>
<dbReference type="RefSeq" id="WP_066875906.1">
    <property type="nucleotide sequence ID" value="NZ_LNQB01000077.1"/>
</dbReference>
<dbReference type="OrthoDB" id="7052039at2"/>
<evidence type="ECO:0000313" key="2">
    <source>
        <dbReference type="Proteomes" id="UP000078507"/>
    </source>
</evidence>
<sequence length="387" mass="42866">MTLFLDRAIQGPKTHAFIIGVGSYPHAKTGKGVRDILRKVPDLPSAADSAKLMCDWLLTHQDRLAAPLATLEVLISDPALPNNRYPWGLGPVDAASANNIEEKGQSWFDRVTAEPDTVAFFYCCGHGASHLQQPVLFIEDLNRKKSNAWSHINLFSLAQSLRKVNNVSAAFLFSDACGQFVPDFELSKAQETLFFDEPNVFGISRNQVSLLCAAGEGLKAYEGPDQIGSAINFGRFTQVLLKGLSGSSARWSKTAWGVAGRDLLADLKSLRRVYFSHWGDNEPFEPYQVVTQTDPHPIVYPADFELPFVVMTDPADKMPLYDLVISQRNVPQPPWLKNRTAGDANAWSTTVPPSRNAHYAIAVRGAEYYLMLFQPKEPLFDQLVPVS</sequence>
<evidence type="ECO:0008006" key="3">
    <source>
        <dbReference type="Google" id="ProtNLM"/>
    </source>
</evidence>
<dbReference type="EMBL" id="LNQB01000077">
    <property type="protein sequence ID" value="OAP43547.1"/>
    <property type="molecule type" value="Genomic_DNA"/>
</dbReference>
<accession>A0A178Y826</accession>
<proteinExistence type="predicted"/>
<reference evidence="1 2" key="1">
    <citation type="submission" date="2015-11" db="EMBL/GenBank/DDBJ databases">
        <title>Ensifer anhuiense sp. nov., an effective nitrogen fixation bacterium with Glycine soja.</title>
        <authorList>
            <person name="Yan H."/>
            <person name="Chen W."/>
        </authorList>
    </citation>
    <scope>NUCLEOTIDE SEQUENCE [LARGE SCALE GENOMIC DNA]</scope>
    <source>
        <strain evidence="1 2">LMG 7837</strain>
    </source>
</reference>
<organism evidence="1 2">
    <name type="scientific">Sinorhizobium saheli</name>
    <dbReference type="NCBI Taxonomy" id="36856"/>
    <lineage>
        <taxon>Bacteria</taxon>
        <taxon>Pseudomonadati</taxon>
        <taxon>Pseudomonadota</taxon>
        <taxon>Alphaproteobacteria</taxon>
        <taxon>Hyphomicrobiales</taxon>
        <taxon>Rhizobiaceae</taxon>
        <taxon>Sinorhizobium/Ensifer group</taxon>
        <taxon>Sinorhizobium</taxon>
    </lineage>
</organism>